<evidence type="ECO:0000313" key="3">
    <source>
        <dbReference type="EMBL" id="SOD36630.1"/>
    </source>
</evidence>
<dbReference type="NCBIfam" id="TIGR01414">
    <property type="entry name" value="autotrans_barl"/>
    <property type="match status" value="1"/>
</dbReference>
<dbReference type="CDD" id="cd01344">
    <property type="entry name" value="PL2_Passenger_AT"/>
    <property type="match status" value="1"/>
</dbReference>
<dbReference type="InterPro" id="IPR024973">
    <property type="entry name" value="ESPR"/>
</dbReference>
<organism evidence="3 4">
    <name type="scientific">Candidatus Pantoea floridensis</name>
    <dbReference type="NCBI Taxonomy" id="1938870"/>
    <lineage>
        <taxon>Bacteria</taxon>
        <taxon>Pseudomonadati</taxon>
        <taxon>Pseudomonadota</taxon>
        <taxon>Gammaproteobacteria</taxon>
        <taxon>Enterobacterales</taxon>
        <taxon>Erwiniaceae</taxon>
        <taxon>Pantoea</taxon>
    </lineage>
</organism>
<dbReference type="SUPFAM" id="SSF51126">
    <property type="entry name" value="Pectin lyase-like"/>
    <property type="match status" value="1"/>
</dbReference>
<gene>
    <name evidence="3" type="ORF">SAMN06273570_0935</name>
</gene>
<dbReference type="RefSeq" id="WP_097097589.1">
    <property type="nucleotide sequence ID" value="NZ_OCMY01000001.1"/>
</dbReference>
<dbReference type="PANTHER" id="PTHR12338:SF5">
    <property type="entry name" value="ANTIGEN 43-RELATED"/>
    <property type="match status" value="1"/>
</dbReference>
<dbReference type="AlphaFoldDB" id="A0A286BR98"/>
<name>A0A286BR98_9GAMM</name>
<dbReference type="InterPro" id="IPR006315">
    <property type="entry name" value="OM_autotransptr_brl_dom"/>
</dbReference>
<reference evidence="4" key="1">
    <citation type="submission" date="2017-09" db="EMBL/GenBank/DDBJ databases">
        <authorList>
            <person name="Varghese N."/>
            <person name="Submissions S."/>
        </authorList>
    </citation>
    <scope>NUCLEOTIDE SEQUENCE [LARGE SCALE GENOMIC DNA]</scope>
    <source>
        <strain evidence="4">JKS000234</strain>
    </source>
</reference>
<keyword evidence="1" id="KW-0843">Virulence</keyword>
<dbReference type="PROSITE" id="PS51208">
    <property type="entry name" value="AUTOTRANSPORTER"/>
    <property type="match status" value="1"/>
</dbReference>
<dbReference type="InterPro" id="IPR006626">
    <property type="entry name" value="PbH1"/>
</dbReference>
<dbReference type="InterPro" id="IPR036709">
    <property type="entry name" value="Autotransporte_beta_dom_sf"/>
</dbReference>
<dbReference type="Proteomes" id="UP000219271">
    <property type="component" value="Unassembled WGS sequence"/>
</dbReference>
<dbReference type="InterPro" id="IPR005546">
    <property type="entry name" value="Autotransporte_beta"/>
</dbReference>
<dbReference type="Gene3D" id="2.160.20.20">
    <property type="match status" value="2"/>
</dbReference>
<dbReference type="InterPro" id="IPR043990">
    <property type="entry name" value="AC_1"/>
</dbReference>
<dbReference type="OrthoDB" id="6053567at2"/>
<dbReference type="SUPFAM" id="SSF103515">
    <property type="entry name" value="Autotransporter"/>
    <property type="match status" value="1"/>
</dbReference>
<dbReference type="InterPro" id="IPR012332">
    <property type="entry name" value="Autotransporter_pectin_lyase_C"/>
</dbReference>
<dbReference type="InterPro" id="IPR011050">
    <property type="entry name" value="Pectin_lyase_fold/virulence"/>
</dbReference>
<keyword evidence="4" id="KW-1185">Reference proteome</keyword>
<dbReference type="SMART" id="SM00869">
    <property type="entry name" value="Autotransporter"/>
    <property type="match status" value="1"/>
</dbReference>
<dbReference type="EMBL" id="OCMY01000001">
    <property type="protein sequence ID" value="SOD36630.1"/>
    <property type="molecule type" value="Genomic_DNA"/>
</dbReference>
<dbReference type="GO" id="GO:0019867">
    <property type="term" value="C:outer membrane"/>
    <property type="evidence" value="ECO:0007669"/>
    <property type="project" value="InterPro"/>
</dbReference>
<dbReference type="Pfam" id="PF18883">
    <property type="entry name" value="AC_1"/>
    <property type="match status" value="1"/>
</dbReference>
<dbReference type="Pfam" id="PF13018">
    <property type="entry name" value="ESPR"/>
    <property type="match status" value="1"/>
</dbReference>
<evidence type="ECO:0000259" key="2">
    <source>
        <dbReference type="PROSITE" id="PS51208"/>
    </source>
</evidence>
<evidence type="ECO:0000313" key="4">
    <source>
        <dbReference type="Proteomes" id="UP000219271"/>
    </source>
</evidence>
<feature type="domain" description="Autotransporter" evidence="2">
    <location>
        <begin position="898"/>
        <end position="1170"/>
    </location>
</feature>
<protein>
    <submittedName>
        <fullName evidence="3">Autotransporter family porin</fullName>
    </submittedName>
</protein>
<dbReference type="Pfam" id="PF03797">
    <property type="entry name" value="Autotransporter"/>
    <property type="match status" value="1"/>
</dbReference>
<accession>A0A286BR98</accession>
<evidence type="ECO:0000256" key="1">
    <source>
        <dbReference type="ARBA" id="ARBA00023026"/>
    </source>
</evidence>
<dbReference type="SMART" id="SM00710">
    <property type="entry name" value="PbH1"/>
    <property type="match status" value="10"/>
</dbReference>
<dbReference type="InterPro" id="IPR050909">
    <property type="entry name" value="Bact_Autotransporter_VF"/>
</dbReference>
<dbReference type="Gene3D" id="2.40.128.130">
    <property type="entry name" value="Autotransporter beta-domain"/>
    <property type="match status" value="1"/>
</dbReference>
<sequence length="1170" mass="120613">MNKNYRVIWNHSQGNYVVTSELARGKVKSSSSASVIQVIRRGALGALITAAAVGLFIQPAFAAPAYGEYASGQGNILDIKDKDVNTTGADAHGLFVEKNATAYSSNVNFNTSGSGAYAVYVTGAGSNINVSGGSVTTTGAAGHGLVAGKSGNLTASDITINSSGKGVYANAATIKAKNLNVNAAGFGVHGLGKGALVDIADSTVNVAGNGAYAVAAETSGKVSSTNVDYITSGEKSYGGWVGGGSQLDITGGSITATGAGSYGIFTKGSGILHADGVTVNSARWGVYSENSAVTLKNMHITSGSSGIYATGSNAIFNIEHTDILSTNNGAEAVSFKKGASGILNHVNVETTGDKAYAIYASGQGSTLTISDTRVTTHGAASYGIAALDNAQLFIKDVQVASTGYGLYANKSTLDVSNANIDAQSSGIYGTGDGTSIKIDNSTISGSKNGEGAVYISGAGASATVSNSKLISSGENNSGLTSQYSSAIDANNVDIEITHGGIGTKSTYDGKLKVSNSTITSLSGGTAFSVQSGSSLTADNMLVNLNNSNNSGIETIAIHTGNAYLSSNNPTASINNSTLNVKGDNGIGILTRYTESDINLNSTSLTVENGPAVLAYNAALTTINLDNSVLSGSTLLEAGKLASGEDAGADVRGITLNASNHSLLQGDINIERSKTLNSTLSLNAGSTWRGAAHDLQNLTLGDNSSWNITGDSTVDNLTAKDSTISFDHSDGSFKNLTVNGNYHADNAKLVMNLALGDDNSATDHLHITGDSSGTTKVQVHNAGGKGDATLQGIELIKVDGNAAGKFEQDGRIVGGAWDYDLVQGDNGKWQLTSWSPVDPTTPVDPTIPVDPGITPPEHAPRARPEVGSYIANLAAANNLFTLSAADRSGITEYRDPMTGKMEKTTLWLRNKASHNRFDDSTGQLKSTTNIAMTQLGGDVAQWSLNGSDRFSLGVMAGYGNAKSHTKSTITGYTARGQINGYSGGVYANWQQDSVSKTGAYADSWLAYSTFNNSVKGDGIGQESYKSHGLSASLEGGYTFAFGEQQQYRLQPKAQAVWMGVKPGDYTEQNGTHVSATGNNNVQTRAGVRAAMKSAIVEPYAEVNWLHNTQRYGSQLDGVKIEQAGARNIGEVKLGMEAKVLDRVGVWGGVAQQVGGKGFSESSASLGVNVSF</sequence>
<dbReference type="PANTHER" id="PTHR12338">
    <property type="entry name" value="AUTOTRANSPORTER"/>
    <property type="match status" value="1"/>
</dbReference>
<proteinExistence type="predicted"/>